<gene>
    <name evidence="1" type="ORF">HJG54_00765</name>
</gene>
<dbReference type="EMBL" id="CP053586">
    <property type="protein sequence ID" value="WNZ21540.1"/>
    <property type="molecule type" value="Genomic_DNA"/>
</dbReference>
<reference evidence="1" key="1">
    <citation type="submission" date="2020-05" db="EMBL/GenBank/DDBJ databases">
        <authorList>
            <person name="Zhu T."/>
            <person name="Keshari N."/>
            <person name="Lu X."/>
        </authorList>
    </citation>
    <scope>NUCLEOTIDE SEQUENCE</scope>
    <source>
        <strain evidence="1">NK1-12</strain>
    </source>
</reference>
<protein>
    <submittedName>
        <fullName evidence="1">Uncharacterized protein</fullName>
    </submittedName>
</protein>
<evidence type="ECO:0000313" key="1">
    <source>
        <dbReference type="EMBL" id="WNZ21540.1"/>
    </source>
</evidence>
<accession>A0AA97AE29</accession>
<proteinExistence type="predicted"/>
<sequence>MHSDDWFRNDSFQIERIEAASHALNQALQSLYERDYASARNLVTFTQQVLEELLLDCEHHVQAEALLSQFRYYNQSIN</sequence>
<organism evidence="1">
    <name type="scientific">Leptolyngbya sp. NK1-12</name>
    <dbReference type="NCBI Taxonomy" id="2547451"/>
    <lineage>
        <taxon>Bacteria</taxon>
        <taxon>Bacillati</taxon>
        <taxon>Cyanobacteriota</taxon>
        <taxon>Cyanophyceae</taxon>
        <taxon>Leptolyngbyales</taxon>
        <taxon>Leptolyngbyaceae</taxon>
        <taxon>Leptolyngbya group</taxon>
        <taxon>Leptolyngbya</taxon>
    </lineage>
</organism>
<dbReference type="RefSeq" id="WP_316432791.1">
    <property type="nucleotide sequence ID" value="NZ_CP053586.1"/>
</dbReference>
<dbReference type="AlphaFoldDB" id="A0AA97AE29"/>
<name>A0AA97AE29_9CYAN</name>